<dbReference type="Pfam" id="PF13411">
    <property type="entry name" value="MerR_1"/>
    <property type="match status" value="1"/>
</dbReference>
<evidence type="ECO:0000256" key="1">
    <source>
        <dbReference type="ARBA" id="ARBA00023125"/>
    </source>
</evidence>
<protein>
    <submittedName>
        <fullName evidence="3">MerR family transcriptional regulator</fullName>
    </submittedName>
</protein>
<dbReference type="PANTHER" id="PTHR30204">
    <property type="entry name" value="REDOX-CYCLING DRUG-SENSING TRANSCRIPTIONAL ACTIVATOR SOXR"/>
    <property type="match status" value="1"/>
</dbReference>
<proteinExistence type="predicted"/>
<dbReference type="PROSITE" id="PS50937">
    <property type="entry name" value="HTH_MERR_2"/>
    <property type="match status" value="1"/>
</dbReference>
<dbReference type="GO" id="GO:0003677">
    <property type="term" value="F:DNA binding"/>
    <property type="evidence" value="ECO:0007669"/>
    <property type="project" value="UniProtKB-KW"/>
</dbReference>
<evidence type="ECO:0000313" key="4">
    <source>
        <dbReference type="Proteomes" id="UP000282321"/>
    </source>
</evidence>
<gene>
    <name evidence="3" type="ORF">DRP44_06845</name>
</gene>
<dbReference type="AlphaFoldDB" id="A0A660S5Y4"/>
<dbReference type="SMART" id="SM00422">
    <property type="entry name" value="HTH_MERR"/>
    <property type="match status" value="1"/>
</dbReference>
<dbReference type="Proteomes" id="UP000282321">
    <property type="component" value="Unassembled WGS sequence"/>
</dbReference>
<dbReference type="SUPFAM" id="SSF46955">
    <property type="entry name" value="Putative DNA-binding domain"/>
    <property type="match status" value="1"/>
</dbReference>
<name>A0A660S5Y4_UNCT6</name>
<keyword evidence="1" id="KW-0238">DNA-binding</keyword>
<comment type="caution">
    <text evidence="3">The sequence shown here is derived from an EMBL/GenBank/DDBJ whole genome shotgun (WGS) entry which is preliminary data.</text>
</comment>
<dbReference type="EMBL" id="QNBC01000103">
    <property type="protein sequence ID" value="RKX65217.1"/>
    <property type="molecule type" value="Genomic_DNA"/>
</dbReference>
<dbReference type="PANTHER" id="PTHR30204:SF15">
    <property type="entry name" value="BLL5018 PROTEIN"/>
    <property type="match status" value="1"/>
</dbReference>
<organism evidence="3 4">
    <name type="scientific">candidate division TA06 bacterium</name>
    <dbReference type="NCBI Taxonomy" id="2250710"/>
    <lineage>
        <taxon>Bacteria</taxon>
        <taxon>Bacteria division TA06</taxon>
    </lineage>
</organism>
<dbReference type="GO" id="GO:0003700">
    <property type="term" value="F:DNA-binding transcription factor activity"/>
    <property type="evidence" value="ECO:0007669"/>
    <property type="project" value="InterPro"/>
</dbReference>
<feature type="domain" description="HTH merR-type" evidence="2">
    <location>
        <begin position="13"/>
        <end position="83"/>
    </location>
</feature>
<sequence length="118" mass="14117">MKFPKYINPNKVYFIIGEVADIVDVKPYTIRFWEKSIDYLKVDKGRNGRRKYQKSDIKKILDVKHLLYEEGMTIKGVNKHLAKRSKKNRNDFDMKEAFKDTIIEYTIKEIKDILESLK</sequence>
<evidence type="ECO:0000259" key="2">
    <source>
        <dbReference type="PROSITE" id="PS50937"/>
    </source>
</evidence>
<accession>A0A660S5Y4</accession>
<evidence type="ECO:0000313" key="3">
    <source>
        <dbReference type="EMBL" id="RKX65217.1"/>
    </source>
</evidence>
<dbReference type="InterPro" id="IPR000551">
    <property type="entry name" value="MerR-type_HTH_dom"/>
</dbReference>
<reference evidence="3 4" key="1">
    <citation type="submission" date="2018-06" db="EMBL/GenBank/DDBJ databases">
        <title>Extensive metabolic versatility and redundancy in microbially diverse, dynamic hydrothermal sediments.</title>
        <authorList>
            <person name="Dombrowski N."/>
            <person name="Teske A."/>
            <person name="Baker B.J."/>
        </authorList>
    </citation>
    <scope>NUCLEOTIDE SEQUENCE [LARGE SCALE GENOMIC DNA]</scope>
    <source>
        <strain evidence="3">B35_G9</strain>
    </source>
</reference>
<dbReference type="Gene3D" id="1.10.1660.10">
    <property type="match status" value="1"/>
</dbReference>
<dbReference type="InterPro" id="IPR009061">
    <property type="entry name" value="DNA-bd_dom_put_sf"/>
</dbReference>
<dbReference type="InterPro" id="IPR047057">
    <property type="entry name" value="MerR_fam"/>
</dbReference>